<evidence type="ECO:0000313" key="2">
    <source>
        <dbReference type="Proteomes" id="UP000789570"/>
    </source>
</evidence>
<dbReference type="OrthoDB" id="2370938at2759"/>
<name>A0A9N9H3U1_9GLOM</name>
<dbReference type="EMBL" id="CAJVPQ010004582">
    <property type="protein sequence ID" value="CAG8654684.1"/>
    <property type="molecule type" value="Genomic_DNA"/>
</dbReference>
<protein>
    <submittedName>
        <fullName evidence="1">17516_t:CDS:1</fullName>
    </submittedName>
</protein>
<reference evidence="1" key="1">
    <citation type="submission" date="2021-06" db="EMBL/GenBank/DDBJ databases">
        <authorList>
            <person name="Kallberg Y."/>
            <person name="Tangrot J."/>
            <person name="Rosling A."/>
        </authorList>
    </citation>
    <scope>NUCLEOTIDE SEQUENCE</scope>
    <source>
        <strain evidence="1">UK204</strain>
    </source>
</reference>
<evidence type="ECO:0000313" key="1">
    <source>
        <dbReference type="EMBL" id="CAG8654684.1"/>
    </source>
</evidence>
<proteinExistence type="predicted"/>
<accession>A0A9N9H3U1</accession>
<dbReference type="AlphaFoldDB" id="A0A9N9H3U1"/>
<gene>
    <name evidence="1" type="ORF">FCALED_LOCUS11252</name>
</gene>
<sequence>MKDCLDSAIDKGADVKVIGFQCVDYKVDFYIIDLIKGMYIMLHIGQMTFPASVKEMLSFVNEMDLLFRIREIFRESFNVLYTNLCHPSPPLAKASFKWDTLNSPKFRQLVSKIHNINRSYPFWYRRF</sequence>
<comment type="caution">
    <text evidence="1">The sequence shown here is derived from an EMBL/GenBank/DDBJ whole genome shotgun (WGS) entry which is preliminary data.</text>
</comment>
<dbReference type="Proteomes" id="UP000789570">
    <property type="component" value="Unassembled WGS sequence"/>
</dbReference>
<keyword evidence="2" id="KW-1185">Reference proteome</keyword>
<organism evidence="1 2">
    <name type="scientific">Funneliformis caledonium</name>
    <dbReference type="NCBI Taxonomy" id="1117310"/>
    <lineage>
        <taxon>Eukaryota</taxon>
        <taxon>Fungi</taxon>
        <taxon>Fungi incertae sedis</taxon>
        <taxon>Mucoromycota</taxon>
        <taxon>Glomeromycotina</taxon>
        <taxon>Glomeromycetes</taxon>
        <taxon>Glomerales</taxon>
        <taxon>Glomeraceae</taxon>
        <taxon>Funneliformis</taxon>
    </lineage>
</organism>